<feature type="domain" description="DUF4136" evidence="2">
    <location>
        <begin position="34"/>
        <end position="191"/>
    </location>
</feature>
<proteinExistence type="predicted"/>
<dbReference type="PROSITE" id="PS51257">
    <property type="entry name" value="PROKAR_LIPOPROTEIN"/>
    <property type="match status" value="1"/>
</dbReference>
<feature type="chain" id="PRO_5020995771" evidence="1">
    <location>
        <begin position="23"/>
        <end position="206"/>
    </location>
</feature>
<name>A0A4R3VGP7_ROSSA</name>
<evidence type="ECO:0000313" key="4">
    <source>
        <dbReference type="Proteomes" id="UP000295110"/>
    </source>
</evidence>
<dbReference type="Gene3D" id="3.30.160.670">
    <property type="match status" value="1"/>
</dbReference>
<keyword evidence="1" id="KW-0732">Signal</keyword>
<dbReference type="Pfam" id="PF13590">
    <property type="entry name" value="DUF4136"/>
    <property type="match status" value="1"/>
</dbReference>
<dbReference type="InterPro" id="IPR025411">
    <property type="entry name" value="DUF4136"/>
</dbReference>
<organism evidence="3 4">
    <name type="scientific">Roseateles saccharophilus</name>
    <name type="common">Pseudomonas saccharophila</name>
    <dbReference type="NCBI Taxonomy" id="304"/>
    <lineage>
        <taxon>Bacteria</taxon>
        <taxon>Pseudomonadati</taxon>
        <taxon>Pseudomonadota</taxon>
        <taxon>Betaproteobacteria</taxon>
        <taxon>Burkholderiales</taxon>
        <taxon>Sphaerotilaceae</taxon>
        <taxon>Roseateles</taxon>
    </lineage>
</organism>
<dbReference type="RefSeq" id="WP_243655599.1">
    <property type="nucleotide sequence ID" value="NZ_CBCSGL010000005.1"/>
</dbReference>
<protein>
    <submittedName>
        <fullName evidence="3">Uncharacterized protein DUF4136</fullName>
    </submittedName>
</protein>
<gene>
    <name evidence="3" type="ORF">EV671_100570</name>
</gene>
<evidence type="ECO:0000256" key="1">
    <source>
        <dbReference type="SAM" id="SignalP"/>
    </source>
</evidence>
<feature type="signal peptide" evidence="1">
    <location>
        <begin position="1"/>
        <end position="22"/>
    </location>
</feature>
<keyword evidence="4" id="KW-1185">Reference proteome</keyword>
<evidence type="ECO:0000259" key="2">
    <source>
        <dbReference type="Pfam" id="PF13590"/>
    </source>
</evidence>
<accession>A0A4R3VGP7</accession>
<reference evidence="3 4" key="1">
    <citation type="submission" date="2019-03" db="EMBL/GenBank/DDBJ databases">
        <title>Genomic Encyclopedia of Type Strains, Phase IV (KMG-IV): sequencing the most valuable type-strain genomes for metagenomic binning, comparative biology and taxonomic classification.</title>
        <authorList>
            <person name="Goeker M."/>
        </authorList>
    </citation>
    <scope>NUCLEOTIDE SEQUENCE [LARGE SCALE GENOMIC DNA]</scope>
    <source>
        <strain evidence="3 4">DSM 654</strain>
    </source>
</reference>
<comment type="caution">
    <text evidence="3">The sequence shown here is derived from an EMBL/GenBank/DDBJ whole genome shotgun (WGS) entry which is preliminary data.</text>
</comment>
<dbReference type="EMBL" id="SMBU01000005">
    <property type="protein sequence ID" value="TCV02035.1"/>
    <property type="molecule type" value="Genomic_DNA"/>
</dbReference>
<evidence type="ECO:0000313" key="3">
    <source>
        <dbReference type="EMBL" id="TCV02035.1"/>
    </source>
</evidence>
<sequence length="206" mass="22630">MNRRLILSTATALAVAALSACTGPYMVSADVSSYGNWPAERKPGSYAFERLPSQQHNEEASKRETTLEDAARAALEKAGFKPAADAKNADVLVTLGARITAYDPVPWDDPLWWRWRGRLVSPRYGYAGWGGWGWRNDPFFDRRYDRAVAVLMRDRASGEPLFEAHASNEGSTAGGEPMIGALFDAALADFPKVDAKSHRVSVQVAR</sequence>
<dbReference type="AlphaFoldDB" id="A0A4R3VGP7"/>
<dbReference type="Proteomes" id="UP000295110">
    <property type="component" value="Unassembled WGS sequence"/>
</dbReference>